<comment type="catalytic activity">
    <reaction evidence="24">
        <text>DNA(n) + a 2'-deoxyribonucleoside 5'-triphosphate = DNA(n+1) + diphosphate</text>
        <dbReference type="Rhea" id="RHEA:22508"/>
        <dbReference type="Rhea" id="RHEA-COMP:17339"/>
        <dbReference type="Rhea" id="RHEA-COMP:17340"/>
        <dbReference type="ChEBI" id="CHEBI:33019"/>
        <dbReference type="ChEBI" id="CHEBI:61560"/>
        <dbReference type="ChEBI" id="CHEBI:173112"/>
        <dbReference type="EC" id="2.7.7.7"/>
    </reaction>
</comment>
<keyword evidence="20" id="KW-0234">DNA repair</keyword>
<keyword evidence="21" id="KW-0539">Nucleus</keyword>
<dbReference type="InterPro" id="IPR001126">
    <property type="entry name" value="UmuC"/>
</dbReference>
<evidence type="ECO:0000256" key="21">
    <source>
        <dbReference type="ARBA" id="ARBA00023242"/>
    </source>
</evidence>
<comment type="subunit">
    <text evidence="25">Interacts with REV1. Interacts with monoubiquitinated PCNA, but not unmodified PCNA. Interacts with POLI; this interaction targets POLI to the replication machinery. Interacts with PALB2 and BRCA2; the interactions are direct and are required to sustain the recruitment of POLH at blocked replication forks and to stimulate POLH-dependent DNA synthesis on D loop substrates. Interacts (via C-terminus) with TRAIP. Interacts with ubiquitin. Interacts with POLDIP2.</text>
</comment>
<dbReference type="GO" id="GO:0003684">
    <property type="term" value="F:damaged DNA binding"/>
    <property type="evidence" value="ECO:0007669"/>
    <property type="project" value="InterPro"/>
</dbReference>
<evidence type="ECO:0000256" key="12">
    <source>
        <dbReference type="ARBA" id="ARBA00022723"/>
    </source>
</evidence>
<evidence type="ECO:0000256" key="10">
    <source>
        <dbReference type="ARBA" id="ARBA00022695"/>
    </source>
</evidence>
<keyword evidence="14" id="KW-0863">Zinc-finger</keyword>
<dbReference type="EC" id="2.7.7.7" evidence="5"/>
<dbReference type="FunFam" id="3.30.1490.100:FF:000007">
    <property type="entry name" value="DNA polymerase eta"/>
    <property type="match status" value="1"/>
</dbReference>
<dbReference type="Pfam" id="PF21704">
    <property type="entry name" value="POLH-Rev1_HhH"/>
    <property type="match status" value="2"/>
</dbReference>
<keyword evidence="9" id="KW-0808">Transferase</keyword>
<dbReference type="PROSITE" id="PS51907">
    <property type="entry name" value="ZF_UBZ3"/>
    <property type="match status" value="1"/>
</dbReference>
<dbReference type="GO" id="GO:0035861">
    <property type="term" value="C:site of double-strand break"/>
    <property type="evidence" value="ECO:0007669"/>
    <property type="project" value="TreeGrafter"/>
</dbReference>
<evidence type="ECO:0000256" key="17">
    <source>
        <dbReference type="ARBA" id="ARBA00022843"/>
    </source>
</evidence>
<evidence type="ECO:0000256" key="8">
    <source>
        <dbReference type="ARBA" id="ARBA00022634"/>
    </source>
</evidence>
<evidence type="ECO:0000256" key="24">
    <source>
        <dbReference type="ARBA" id="ARBA00049244"/>
    </source>
</evidence>
<protein>
    <recommendedName>
        <fullName evidence="23">DNA polymerase eta</fullName>
        <ecNumber evidence="5">2.7.7.7</ecNumber>
    </recommendedName>
    <alternativeName>
        <fullName evidence="26">RAD30 homolog A</fullName>
    </alternativeName>
</protein>
<comment type="similarity">
    <text evidence="4">Belongs to the DNA polymerase type-Y family.</text>
</comment>
<evidence type="ECO:0000259" key="28">
    <source>
        <dbReference type="PROSITE" id="PS50173"/>
    </source>
</evidence>
<dbReference type="AlphaFoldDB" id="A0AAD1RJ19"/>
<feature type="domain" description="UmuC" evidence="28">
    <location>
        <begin position="684"/>
        <end position="745"/>
    </location>
</feature>
<comment type="cofactor">
    <cofactor evidence="2">
        <name>Mg(2+)</name>
        <dbReference type="ChEBI" id="CHEBI:18420"/>
    </cofactor>
</comment>
<keyword evidence="17" id="KW-0832">Ubl conjugation</keyword>
<evidence type="ECO:0000256" key="3">
    <source>
        <dbReference type="ARBA" id="ARBA00004123"/>
    </source>
</evidence>
<evidence type="ECO:0000313" key="30">
    <source>
        <dbReference type="EMBL" id="CAH2256597.1"/>
    </source>
</evidence>
<dbReference type="GO" id="GO:0010225">
    <property type="term" value="P:response to UV-C"/>
    <property type="evidence" value="ECO:0007669"/>
    <property type="project" value="UniProtKB-ARBA"/>
</dbReference>
<evidence type="ECO:0000256" key="23">
    <source>
        <dbReference type="ARBA" id="ARBA00044975"/>
    </source>
</evidence>
<evidence type="ECO:0000256" key="19">
    <source>
        <dbReference type="ARBA" id="ARBA00023125"/>
    </source>
</evidence>
<dbReference type="Gene3D" id="3.30.1490.100">
    <property type="entry name" value="DNA polymerase, Y-family, little finger domain"/>
    <property type="match status" value="2"/>
</dbReference>
<dbReference type="Gene3D" id="3.40.1170.60">
    <property type="match status" value="1"/>
</dbReference>
<evidence type="ECO:0000256" key="27">
    <source>
        <dbReference type="SAM" id="MobiDB-lite"/>
    </source>
</evidence>
<evidence type="ECO:0000256" key="2">
    <source>
        <dbReference type="ARBA" id="ARBA00001946"/>
    </source>
</evidence>
<keyword evidence="6" id="KW-0515">Mutator protein</keyword>
<feature type="region of interest" description="Disordered" evidence="27">
    <location>
        <begin position="451"/>
        <end position="473"/>
    </location>
</feature>
<dbReference type="InterPro" id="IPR017961">
    <property type="entry name" value="DNA_pol_Y-fam_little_finger"/>
</dbReference>
<dbReference type="Proteomes" id="UP001295444">
    <property type="component" value="Chromosome 02"/>
</dbReference>
<dbReference type="InterPro" id="IPR036775">
    <property type="entry name" value="DNA_pol_Y-fam_lit_finger_sf"/>
</dbReference>
<keyword evidence="10" id="KW-0548">Nucleotidyltransferase</keyword>
<keyword evidence="8" id="KW-0237">DNA synthesis</keyword>
<keyword evidence="19" id="KW-0238">DNA-binding</keyword>
<feature type="domain" description="UBZ3-type" evidence="29">
    <location>
        <begin position="575"/>
        <end position="609"/>
    </location>
</feature>
<evidence type="ECO:0000256" key="16">
    <source>
        <dbReference type="ARBA" id="ARBA00022842"/>
    </source>
</evidence>
<sequence length="854" mass="94842">MARERASPGSQTVRVSSFAVTNEQRLNPKLKEKPVAVVQYKTWKGGGIIAVSYEARAFGVTRNMFADDAKKLCADLQLARVSEAHGKADLTKYREASVEVMEVMSRFAVVERASIDEAYIDLTNTVKKRLQEMAIESLSEQLLPTTHVQGYPQFCTGSKCTQLPKEEQRRRGVEQWLASLPVADERSPEMLLTVGALIVEEMREAVEKETGFQCSAGISNNKVLAKLACGLNKPNRQTILPLGSVSELFNQLPISKIRNLGGKLGSSIKEILGVEYMGQLTQFSKSHLQSHFGDKTGSWLYYLCRGIEDEPVKPRQLPKSIGCSKTFPGKTALSTRGQVQYWLLQLSTELEERLQKDRDMNSRVAKLLTVGIHRQGDPRYSSMSRCCALTRYDAQKISNDAFILLKSFNTAGTHQEAWSPPLMMLQLSASKFTGTTSSAGGIVCFFSRDGPSTQKELVPPSSPKPTHKSELPGAVRTSNAIQLLFQRAVDKKRVSQGDQLPSASGTDPCDSPIKQEIHHEYFQQSPVPYCARSSPSTPANGADLEGDCSEQVTGCNLQPVMAESDQTEVFPFSHSKEDLLNCEKCALLLPVWDIPEHMDYHFAQELQNSFSITSSPAQSIPLPSLARTPTGRPKNKPKHQLESSAKRPRKEQRRRGVEQWLASLPVADERSPEMLLTVGALIVEEMREAVEKETGFQCSAGISNNKVLAKLACGLNKPNRQTILPLGSVSELFNQLPISKIRNLGGKLGSSIKEILGVEYMGQLTQFSKSHLQSHFGDKTGSWLYYLCRGIEDEPVKPRQLPKSIGCSKTFPGKTALSTRGQVQYWLLQLSTELEERLQKDRDMVSRENHRTYG</sequence>
<evidence type="ECO:0000256" key="4">
    <source>
        <dbReference type="ARBA" id="ARBA00010945"/>
    </source>
</evidence>
<dbReference type="GO" id="GO:0008270">
    <property type="term" value="F:zinc ion binding"/>
    <property type="evidence" value="ECO:0007669"/>
    <property type="project" value="UniProtKB-KW"/>
</dbReference>
<evidence type="ECO:0000256" key="14">
    <source>
        <dbReference type="ARBA" id="ARBA00022771"/>
    </source>
</evidence>
<dbReference type="InterPro" id="IPR052230">
    <property type="entry name" value="DNA_polymerase_eta"/>
</dbReference>
<dbReference type="Pfam" id="PF18439">
    <property type="entry name" value="zf_UBZ"/>
    <property type="match status" value="1"/>
</dbReference>
<organism evidence="30 31">
    <name type="scientific">Pelobates cultripes</name>
    <name type="common">Western spadefoot toad</name>
    <dbReference type="NCBI Taxonomy" id="61616"/>
    <lineage>
        <taxon>Eukaryota</taxon>
        <taxon>Metazoa</taxon>
        <taxon>Chordata</taxon>
        <taxon>Craniata</taxon>
        <taxon>Vertebrata</taxon>
        <taxon>Euteleostomi</taxon>
        <taxon>Amphibia</taxon>
        <taxon>Batrachia</taxon>
        <taxon>Anura</taxon>
        <taxon>Pelobatoidea</taxon>
        <taxon>Pelobatidae</taxon>
        <taxon>Pelobates</taxon>
    </lineage>
</organism>
<evidence type="ECO:0000256" key="1">
    <source>
        <dbReference type="ARBA" id="ARBA00001936"/>
    </source>
</evidence>
<dbReference type="FunFam" id="3.30.70.270:FF:000022">
    <property type="entry name" value="DNA polymerase eta"/>
    <property type="match status" value="1"/>
</dbReference>
<evidence type="ECO:0000256" key="15">
    <source>
        <dbReference type="ARBA" id="ARBA00022833"/>
    </source>
</evidence>
<dbReference type="FunFam" id="3.40.1170.60:FF:000003">
    <property type="entry name" value="DNA polymerase eta"/>
    <property type="match status" value="1"/>
</dbReference>
<dbReference type="FunFam" id="1.10.150.20:FF:000014">
    <property type="entry name" value="Polymerase (DNA directed), eta"/>
    <property type="match status" value="2"/>
</dbReference>
<keyword evidence="18" id="KW-0239">DNA-directed DNA polymerase</keyword>
<keyword evidence="13" id="KW-0227">DNA damage</keyword>
<comment type="subcellular location">
    <subcellularLocation>
        <location evidence="3">Nucleus</location>
    </subcellularLocation>
</comment>
<dbReference type="InterPro" id="IPR041298">
    <property type="entry name" value="UBZ3"/>
</dbReference>
<evidence type="ECO:0000256" key="26">
    <source>
        <dbReference type="ARBA" id="ARBA00080427"/>
    </source>
</evidence>
<evidence type="ECO:0000256" key="25">
    <source>
        <dbReference type="ARBA" id="ARBA00064665"/>
    </source>
</evidence>
<evidence type="ECO:0000256" key="18">
    <source>
        <dbReference type="ARBA" id="ARBA00022932"/>
    </source>
</evidence>
<keyword evidence="11" id="KW-0235">DNA replication</keyword>
<dbReference type="SUPFAM" id="SSF100879">
    <property type="entry name" value="Lesion bypass DNA polymerase (Y-family), little finger domain"/>
    <property type="match status" value="2"/>
</dbReference>
<name>A0AAD1RJ19_PELCU</name>
<dbReference type="CDD" id="cd01702">
    <property type="entry name" value="PolY_Pol_eta"/>
    <property type="match status" value="1"/>
</dbReference>
<evidence type="ECO:0000256" key="22">
    <source>
        <dbReference type="ARBA" id="ARBA00023270"/>
    </source>
</evidence>
<evidence type="ECO:0000256" key="6">
    <source>
        <dbReference type="ARBA" id="ARBA00022457"/>
    </source>
</evidence>
<dbReference type="GO" id="GO:0005634">
    <property type="term" value="C:nucleus"/>
    <property type="evidence" value="ECO:0007669"/>
    <property type="project" value="UniProtKB-SubCell"/>
</dbReference>
<evidence type="ECO:0000256" key="11">
    <source>
        <dbReference type="ARBA" id="ARBA00022705"/>
    </source>
</evidence>
<keyword evidence="16" id="KW-0460">Magnesium</keyword>
<dbReference type="GO" id="GO:0006281">
    <property type="term" value="P:DNA repair"/>
    <property type="evidence" value="ECO:0007669"/>
    <property type="project" value="UniProtKB-KW"/>
</dbReference>
<dbReference type="PROSITE" id="PS50173">
    <property type="entry name" value="UMUC"/>
    <property type="match status" value="2"/>
</dbReference>
<dbReference type="Gene3D" id="3.30.70.270">
    <property type="match status" value="2"/>
</dbReference>
<keyword evidence="15" id="KW-0862">Zinc</keyword>
<dbReference type="GO" id="GO:0006260">
    <property type="term" value="P:DNA replication"/>
    <property type="evidence" value="ECO:0007669"/>
    <property type="project" value="UniProtKB-KW"/>
</dbReference>
<evidence type="ECO:0000256" key="20">
    <source>
        <dbReference type="ARBA" id="ARBA00023204"/>
    </source>
</evidence>
<accession>A0AAD1RJ19</accession>
<dbReference type="Pfam" id="PF00817">
    <property type="entry name" value="IMS"/>
    <property type="match status" value="2"/>
</dbReference>
<dbReference type="GO" id="GO:0042276">
    <property type="term" value="P:error-prone translesion synthesis"/>
    <property type="evidence" value="ECO:0007669"/>
    <property type="project" value="TreeGrafter"/>
</dbReference>
<dbReference type="EMBL" id="OW240913">
    <property type="protein sequence ID" value="CAH2256597.1"/>
    <property type="molecule type" value="Genomic_DNA"/>
</dbReference>
<comment type="cofactor">
    <cofactor evidence="1">
        <name>Mn(2+)</name>
        <dbReference type="ChEBI" id="CHEBI:29035"/>
    </cofactor>
</comment>
<dbReference type="Gene3D" id="1.10.150.20">
    <property type="entry name" value="5' to 3' exonuclease, C-terminal subdomain"/>
    <property type="match status" value="2"/>
</dbReference>
<feature type="region of interest" description="Disordered" evidence="27">
    <location>
        <begin position="614"/>
        <end position="656"/>
    </location>
</feature>
<keyword evidence="12" id="KW-0479">Metal-binding</keyword>
<keyword evidence="31" id="KW-1185">Reference proteome</keyword>
<reference evidence="30" key="1">
    <citation type="submission" date="2022-03" db="EMBL/GenBank/DDBJ databases">
        <authorList>
            <person name="Alioto T."/>
            <person name="Alioto T."/>
            <person name="Gomez Garrido J."/>
        </authorList>
    </citation>
    <scope>NUCLEOTIDE SEQUENCE</scope>
</reference>
<proteinExistence type="inferred from homology"/>
<evidence type="ECO:0000256" key="7">
    <source>
        <dbReference type="ARBA" id="ARBA00022499"/>
    </source>
</evidence>
<dbReference type="GO" id="GO:0005657">
    <property type="term" value="C:replication fork"/>
    <property type="evidence" value="ECO:0007669"/>
    <property type="project" value="TreeGrafter"/>
</dbReference>
<dbReference type="SUPFAM" id="SSF56672">
    <property type="entry name" value="DNA/RNA polymerases"/>
    <property type="match status" value="2"/>
</dbReference>
<evidence type="ECO:0000259" key="29">
    <source>
        <dbReference type="PROSITE" id="PS51907"/>
    </source>
</evidence>
<dbReference type="InterPro" id="IPR043502">
    <property type="entry name" value="DNA/RNA_pol_sf"/>
</dbReference>
<keyword evidence="7" id="KW-1017">Isopeptide bond</keyword>
<keyword evidence="22" id="KW-0704">Schiff base</keyword>
<evidence type="ECO:0000256" key="13">
    <source>
        <dbReference type="ARBA" id="ARBA00022763"/>
    </source>
</evidence>
<feature type="domain" description="UmuC" evidence="28">
    <location>
        <begin position="13"/>
        <end position="261"/>
    </location>
</feature>
<evidence type="ECO:0000313" key="31">
    <source>
        <dbReference type="Proteomes" id="UP001295444"/>
    </source>
</evidence>
<gene>
    <name evidence="30" type="ORF">PECUL_23A008107</name>
</gene>
<evidence type="ECO:0000256" key="9">
    <source>
        <dbReference type="ARBA" id="ARBA00022679"/>
    </source>
</evidence>
<dbReference type="PANTHER" id="PTHR45873">
    <property type="entry name" value="DNA POLYMERASE ETA"/>
    <property type="match status" value="1"/>
</dbReference>
<evidence type="ECO:0000256" key="5">
    <source>
        <dbReference type="ARBA" id="ARBA00012417"/>
    </source>
</evidence>
<dbReference type="InterPro" id="IPR043128">
    <property type="entry name" value="Rev_trsase/Diguanyl_cyclase"/>
</dbReference>
<dbReference type="Pfam" id="PF11799">
    <property type="entry name" value="IMS_C"/>
    <property type="match status" value="2"/>
</dbReference>
<dbReference type="PANTHER" id="PTHR45873:SF1">
    <property type="entry name" value="DNA POLYMERASE ETA"/>
    <property type="match status" value="1"/>
</dbReference>
<dbReference type="GO" id="GO:0003887">
    <property type="term" value="F:DNA-directed DNA polymerase activity"/>
    <property type="evidence" value="ECO:0007669"/>
    <property type="project" value="UniProtKB-KW"/>
</dbReference>